<dbReference type="Gene3D" id="1.10.510.10">
    <property type="entry name" value="Transferase(Phosphotransferase) domain 1"/>
    <property type="match status" value="1"/>
</dbReference>
<dbReference type="GO" id="GO:0005524">
    <property type="term" value="F:ATP binding"/>
    <property type="evidence" value="ECO:0007669"/>
    <property type="project" value="InterPro"/>
</dbReference>
<dbReference type="GO" id="GO:0010506">
    <property type="term" value="P:regulation of autophagy"/>
    <property type="evidence" value="ECO:0007669"/>
    <property type="project" value="InterPro"/>
</dbReference>
<dbReference type="InterPro" id="IPR011009">
    <property type="entry name" value="Kinase-like_dom_sf"/>
</dbReference>
<name>A0A7J6MEH9_PERCH</name>
<dbReference type="InterPro" id="IPR045269">
    <property type="entry name" value="Atg1-like"/>
</dbReference>
<gene>
    <name evidence="3" type="ORF">FOL47_002455</name>
</gene>
<feature type="region of interest" description="Disordered" evidence="1">
    <location>
        <begin position="1914"/>
        <end position="1950"/>
    </location>
</feature>
<dbReference type="PROSITE" id="PS50011">
    <property type="entry name" value="PROTEIN_KINASE_DOM"/>
    <property type="match status" value="1"/>
</dbReference>
<evidence type="ECO:0000313" key="4">
    <source>
        <dbReference type="Proteomes" id="UP000591131"/>
    </source>
</evidence>
<dbReference type="InterPro" id="IPR029045">
    <property type="entry name" value="ClpP/crotonase-like_dom_sf"/>
</dbReference>
<accession>A0A7J6MEH9</accession>
<reference evidence="3 4" key="1">
    <citation type="submission" date="2020-04" db="EMBL/GenBank/DDBJ databases">
        <title>Perkinsus chesapeaki whole genome sequence.</title>
        <authorList>
            <person name="Bogema D.R."/>
        </authorList>
    </citation>
    <scope>NUCLEOTIDE SEQUENCE [LARGE SCALE GENOMIC DNA]</scope>
    <source>
        <strain evidence="3">ATCC PRA-425</strain>
    </source>
</reference>
<dbReference type="GO" id="GO:0004674">
    <property type="term" value="F:protein serine/threonine kinase activity"/>
    <property type="evidence" value="ECO:0007669"/>
    <property type="project" value="InterPro"/>
</dbReference>
<comment type="caution">
    <text evidence="3">The sequence shown here is derived from an EMBL/GenBank/DDBJ whole genome shotgun (WGS) entry which is preliminary data.</text>
</comment>
<dbReference type="EMBL" id="JAAPAO010000168">
    <property type="protein sequence ID" value="KAF4669570.1"/>
    <property type="molecule type" value="Genomic_DNA"/>
</dbReference>
<dbReference type="InterPro" id="IPR000719">
    <property type="entry name" value="Prot_kinase_dom"/>
</dbReference>
<keyword evidence="4" id="KW-1185">Reference proteome</keyword>
<dbReference type="PANTHER" id="PTHR24348">
    <property type="entry name" value="SERINE/THREONINE-PROTEIN KINASE UNC-51-RELATED"/>
    <property type="match status" value="1"/>
</dbReference>
<protein>
    <recommendedName>
        <fullName evidence="2">Protein kinase domain-containing protein</fullName>
    </recommendedName>
</protein>
<dbReference type="SMART" id="SM00220">
    <property type="entry name" value="S_TKc"/>
    <property type="match status" value="1"/>
</dbReference>
<feature type="region of interest" description="Disordered" evidence="1">
    <location>
        <begin position="1827"/>
        <end position="1854"/>
    </location>
</feature>
<dbReference type="SUPFAM" id="SSF56112">
    <property type="entry name" value="Protein kinase-like (PK-like)"/>
    <property type="match status" value="1"/>
</dbReference>
<feature type="domain" description="Protein kinase" evidence="2">
    <location>
        <begin position="1514"/>
        <end position="1796"/>
    </location>
</feature>
<dbReference type="Pfam" id="PF00069">
    <property type="entry name" value="Pkinase"/>
    <property type="match status" value="1"/>
</dbReference>
<sequence>MFTWSLPICFDSGKIDKNQRINQAFFISDSIQLSLAYRSPPKKHYIDITFKNGNKAKVNWLVRFLDYSPSLEKYGIKDGLSWRPYNALVNLNEKFDYVLEIEHGLLHRDMASIWDVTSSSGDKEMDKAVSPIIKSLNEMRQEDLLELEVAGFLGKNRHLNDTYFTRKNTNNRSEAAAAALTRLSSTYRALWNYNGVIRWKIEGYTVIVIIPTFLIPNQGDKSSDEFLYLPVLFEIQQAAKLRNITRILIDLSANSGGYVLSSMAALWHFVDSPEDVCQPQSKHMTKHWRLWVESFASDWEGSVKAAINWAGDRLGDMSFITQKFEELKILYKYAVHIIPDFRDFSSELKWIEKTLVSLASLSWEERKEAFKRILIDREFIHGKHAKEIAPEGGGWYPFTQDELLVSGHNVTFKPSLKQYTNPDTFKWGPQYSYYSEKGDWTFCRKEVLPRMDKLKLNNKEWQRGYWRDIAILSDGGCGSACSMFAMGLHMYGKATSYTFGGIADEPMSVSAFTGGNVESYAKVWPKVNFAAHLGNWATFGKAKWSELNDLDWVNYATAFPTRATATFNWNMAFHRGLGDKALPIQWYRVPSHRHIDRWARGCGHSKYSNKDGDETGIDNRISASSTGRLYLEDAIDYCAALANISNEYDIPGSEYTERWSSGRNLMRCVSQLKISRYDALFTLHNLRYGVAEAYAFTDIAKNARQSVQDNNCGFEIYDIKVDLIDIFDRKIEEMERITRGMTERRKIDYLKGGISALEFHSSVMDTLNSLYDAHTYYKSPLDMFTFVIPIGFEAVCGVDIDIDEQCPQGQQKIHLREVGLDVEYRHIFSKWPTVYHYDHLTPVSTINGEDVLDWMGSMVSGVLKGVHLGLNQRINDWFLVRDGPIYVPLAWYSVNNADLRPLRIVYEDGTSDTVEWLAKLTDYSKGLKARGVNDGLSWRVYNSLINRNEQFDYVINMEQNRFGKRLDTLLLKASSSSPAAGSSGDITLDKAINEVLSNANTRRRRLVPTGLRVNSMSFTRQIKSALVDKKLRRPNNATSSDHHYTPASSYRVHGNSFNLKGGPSVVSPIVWNDALGGTLKWRAHDNAMVVVLSSFSIDDRWSSNDGDLLPHFMQIQREARKAGISRILLDLSGNTGGSLSTAFAMLWYLLKPSEICQPQSKHITKHWNLWIKSFALDWSKSLDAGADEVWYKLEDVDFIRSKFEELRAIIRYASAIDSELVDVNAALKSIDGLEGWVVGMTNGRDRRWSFLQMLNNKLFMTEILRGEITKSESGWFPFGNMELVDPVTGERFNPPLKQFMDPETHKWGDMLLPSNYSKRAPWGFCEDLIHHQMPHLQQRHECKEGITSDAQQRYSRDYWKEIAVVTDGRCGSACTTVAATLYLSRRATTYTFGGDTRKPTAFASYAGGNVINYDYFWPRFSIASQLAHWGTLGGSKWSKKYGGKWIHYATIFPTTATASFTFNMAFHKALGKESLPVQWYNMPSDYNVRLWAQNLEQRAIIQSYVIKRDWGNDMINPKEIGSGNFCTVYKAKDVDSNKIVALKVFNKGELKRAKKEKGNINKGGGYVNDNSNYDIDVLMEKHVLSRLHHNNIIKLLYTFADTDNCYIVTQYCAGGELWNLVAHSGLGDKQCKYYLKQMAEALRYCHQAGIVHRDVKAENALLTEDRRTLKLCDFGTARDLLNPQIEGSGNMCFNKHMKHYVGTANFLAPEAIMNKENDQRSDIWSFGATVYQVRFGIPPYTAGSEYLIYLRIRHHDLQFPADGVGIERSCMDLIRWCNNEGSRPQTFDQVLAHQWFQDTPKEIPPFSLEELSIRSLARSGYDDIGMTHDDDHEGTSAPTTAASGGEMVVDDDDSVPTLPYDNDWIIEHENDLSNDEINALKRLLVVRDWERKSMPGSGTAMLDHLHLPELIEANKRMESSNTSPPILTSPPSASSSSSSSSLSSAAPPPD</sequence>
<evidence type="ECO:0000259" key="2">
    <source>
        <dbReference type="PROSITE" id="PS50011"/>
    </source>
</evidence>
<dbReference type="Proteomes" id="UP000591131">
    <property type="component" value="Unassembled WGS sequence"/>
</dbReference>
<dbReference type="OrthoDB" id="347657at2759"/>
<feature type="compositionally biased region" description="Low complexity" evidence="1">
    <location>
        <begin position="1919"/>
        <end position="1950"/>
    </location>
</feature>
<evidence type="ECO:0000313" key="3">
    <source>
        <dbReference type="EMBL" id="KAF4669570.1"/>
    </source>
</evidence>
<evidence type="ECO:0000256" key="1">
    <source>
        <dbReference type="SAM" id="MobiDB-lite"/>
    </source>
</evidence>
<dbReference type="GO" id="GO:0005737">
    <property type="term" value="C:cytoplasm"/>
    <property type="evidence" value="ECO:0007669"/>
    <property type="project" value="TreeGrafter"/>
</dbReference>
<dbReference type="Gene3D" id="3.90.226.10">
    <property type="entry name" value="2-enoyl-CoA Hydratase, Chain A, domain 1"/>
    <property type="match status" value="2"/>
</dbReference>
<proteinExistence type="predicted"/>
<organism evidence="3 4">
    <name type="scientific">Perkinsus chesapeaki</name>
    <name type="common">Clam parasite</name>
    <name type="synonym">Perkinsus andrewsi</name>
    <dbReference type="NCBI Taxonomy" id="330153"/>
    <lineage>
        <taxon>Eukaryota</taxon>
        <taxon>Sar</taxon>
        <taxon>Alveolata</taxon>
        <taxon>Perkinsozoa</taxon>
        <taxon>Perkinsea</taxon>
        <taxon>Perkinsida</taxon>
        <taxon>Perkinsidae</taxon>
        <taxon>Perkinsus</taxon>
    </lineage>
</organism>
<dbReference type="SUPFAM" id="SSF52096">
    <property type="entry name" value="ClpP/crotonase"/>
    <property type="match status" value="2"/>
</dbReference>